<keyword evidence="5" id="KW-0966">Cell projection</keyword>
<name>A0A830HNQ4_9CHLO</name>
<evidence type="ECO:0000256" key="4">
    <source>
        <dbReference type="ARBA" id="ARBA00023212"/>
    </source>
</evidence>
<accession>A0A830HNQ4</accession>
<protein>
    <recommendedName>
        <fullName evidence="8">B9 domain-containing protein 2</fullName>
    </recommendedName>
</protein>
<comment type="subcellular location">
    <subcellularLocation>
        <location evidence="1">Cytoplasm</location>
        <location evidence="1">Cytoskeleton</location>
        <location evidence="1">Cilium basal body</location>
    </subcellularLocation>
</comment>
<keyword evidence="2" id="KW-0963">Cytoplasm</keyword>
<evidence type="ECO:0000256" key="1">
    <source>
        <dbReference type="ARBA" id="ARBA00004120"/>
    </source>
</evidence>
<evidence type="ECO:0000313" key="7">
    <source>
        <dbReference type="Proteomes" id="UP000660262"/>
    </source>
</evidence>
<comment type="caution">
    <text evidence="6">The sequence shown here is derived from an EMBL/GenBank/DDBJ whole genome shotgun (WGS) entry which is preliminary data.</text>
</comment>
<evidence type="ECO:0000256" key="5">
    <source>
        <dbReference type="ARBA" id="ARBA00023273"/>
    </source>
</evidence>
<evidence type="ECO:0008006" key="8">
    <source>
        <dbReference type="Google" id="ProtNLM"/>
    </source>
</evidence>
<dbReference type="Pfam" id="PF07162">
    <property type="entry name" value="B9-C2"/>
    <property type="match status" value="1"/>
</dbReference>
<keyword evidence="4" id="KW-0206">Cytoskeleton</keyword>
<dbReference type="EMBL" id="BNJQ01000015">
    <property type="protein sequence ID" value="GHP07111.1"/>
    <property type="molecule type" value="Genomic_DNA"/>
</dbReference>
<keyword evidence="3" id="KW-0970">Cilium biogenesis/degradation</keyword>
<dbReference type="GO" id="GO:0060271">
    <property type="term" value="P:cilium assembly"/>
    <property type="evidence" value="ECO:0007669"/>
    <property type="project" value="TreeGrafter"/>
</dbReference>
<dbReference type="PANTHER" id="PTHR12968">
    <property type="entry name" value="B9 DOMAIN-CONTAINING"/>
    <property type="match status" value="1"/>
</dbReference>
<dbReference type="InterPro" id="IPR010796">
    <property type="entry name" value="C2_B9-type_dom"/>
</dbReference>
<sequence>MAELHVTGLISTATGFPLLPSAGLFLKFSWHAGSDWELLEGYQEGQTHCDVPAITDIEVMEAVLAHPVSVHYLCRSVIGWPKHAVQVFSLDEHGRTDIAGYGFAHVPTRPGHHKVDIACWAPEAGSWANFTQSLVGGGPRLKAEDVVHTPGDRFRLQTRAAGLVHVELDVVAKDFHKHEVAL</sequence>
<dbReference type="PROSITE" id="PS51381">
    <property type="entry name" value="C2_B9"/>
    <property type="match status" value="1"/>
</dbReference>
<dbReference type="AlphaFoldDB" id="A0A830HNQ4"/>
<reference evidence="6" key="1">
    <citation type="submission" date="2020-10" db="EMBL/GenBank/DDBJ databases">
        <title>Unveiling of a novel bifunctional photoreceptor, Dualchrome1, isolated from a cosmopolitan green alga.</title>
        <authorList>
            <person name="Suzuki S."/>
            <person name="Kawachi M."/>
        </authorList>
    </citation>
    <scope>NUCLEOTIDE SEQUENCE</scope>
    <source>
        <strain evidence="6">NIES 2893</strain>
    </source>
</reference>
<proteinExistence type="predicted"/>
<keyword evidence="7" id="KW-1185">Reference proteome</keyword>
<evidence type="ECO:0000256" key="2">
    <source>
        <dbReference type="ARBA" id="ARBA00022490"/>
    </source>
</evidence>
<gene>
    <name evidence="6" type="ORF">PPROV_000585400</name>
</gene>
<dbReference type="PANTHER" id="PTHR12968:SF6">
    <property type="entry name" value="B9 DOMAIN-CONTAINING PROTEIN"/>
    <property type="match status" value="1"/>
</dbReference>
<dbReference type="GO" id="GO:0036038">
    <property type="term" value="C:MKS complex"/>
    <property type="evidence" value="ECO:0007669"/>
    <property type="project" value="TreeGrafter"/>
</dbReference>
<dbReference type="OrthoDB" id="184109at2759"/>
<evidence type="ECO:0000313" key="6">
    <source>
        <dbReference type="EMBL" id="GHP07111.1"/>
    </source>
</evidence>
<organism evidence="6 7">
    <name type="scientific">Pycnococcus provasolii</name>
    <dbReference type="NCBI Taxonomy" id="41880"/>
    <lineage>
        <taxon>Eukaryota</taxon>
        <taxon>Viridiplantae</taxon>
        <taxon>Chlorophyta</taxon>
        <taxon>Pseudoscourfieldiophyceae</taxon>
        <taxon>Pseudoscourfieldiales</taxon>
        <taxon>Pycnococcaceae</taxon>
        <taxon>Pycnococcus</taxon>
    </lineage>
</organism>
<evidence type="ECO:0000256" key="3">
    <source>
        <dbReference type="ARBA" id="ARBA00022794"/>
    </source>
</evidence>
<dbReference type="Proteomes" id="UP000660262">
    <property type="component" value="Unassembled WGS sequence"/>
</dbReference>